<feature type="domain" description="NrS-1 polymerase-like helicase" evidence="1">
    <location>
        <begin position="519"/>
        <end position="625"/>
    </location>
</feature>
<evidence type="ECO:0000313" key="2">
    <source>
        <dbReference type="EMBL" id="MEN3238967.1"/>
    </source>
</evidence>
<dbReference type="EMBL" id="JAQYXP010000010">
    <property type="protein sequence ID" value="MEN3238967.1"/>
    <property type="molecule type" value="Genomic_DNA"/>
</dbReference>
<comment type="caution">
    <text evidence="2">The sequence shown here is derived from an EMBL/GenBank/DDBJ whole genome shotgun (WGS) entry which is preliminary data.</text>
</comment>
<proteinExistence type="predicted"/>
<dbReference type="SUPFAM" id="SSF52540">
    <property type="entry name" value="P-loop containing nucleoside triphosphate hydrolases"/>
    <property type="match status" value="1"/>
</dbReference>
<dbReference type="InterPro" id="IPR045455">
    <property type="entry name" value="NrS-1_pol-like_helicase"/>
</dbReference>
<accession>A0ABV0A564</accession>
<protein>
    <submittedName>
        <fullName evidence="2">DUF5906 domain-containing protein</fullName>
    </submittedName>
</protein>
<dbReference type="RefSeq" id="WP_346013914.1">
    <property type="nucleotide sequence ID" value="NZ_JAQYXP010000010.1"/>
</dbReference>
<name>A0ABV0A564_9HYPH</name>
<organism evidence="2 3">
    <name type="scientific">Methylobacterium ajmalii</name>
    <dbReference type="NCBI Taxonomy" id="2738439"/>
    <lineage>
        <taxon>Bacteria</taxon>
        <taxon>Pseudomonadati</taxon>
        <taxon>Pseudomonadota</taxon>
        <taxon>Alphaproteobacteria</taxon>
        <taxon>Hyphomicrobiales</taxon>
        <taxon>Methylobacteriaceae</taxon>
        <taxon>Methylobacterium</taxon>
    </lineage>
</organism>
<keyword evidence="3" id="KW-1185">Reference proteome</keyword>
<evidence type="ECO:0000259" key="1">
    <source>
        <dbReference type="Pfam" id="PF19263"/>
    </source>
</evidence>
<evidence type="ECO:0000313" key="3">
    <source>
        <dbReference type="Proteomes" id="UP001407347"/>
    </source>
</evidence>
<reference evidence="2 3" key="1">
    <citation type="journal article" date="2023" name="PLoS ONE">
        <title>Complete genome assembly of Hawai'i environmental nontuberculous mycobacteria reveals unexpected co-isolation with methylobacteria.</title>
        <authorList>
            <person name="Hendrix J."/>
            <person name="Epperson L.E."/>
            <person name="Tong E.I."/>
            <person name="Chan Y.L."/>
            <person name="Hasan N.A."/>
            <person name="Dawrs S.N."/>
            <person name="Norton G.J."/>
            <person name="Virdi R."/>
            <person name="Crooks J.L."/>
            <person name="Chan E.D."/>
            <person name="Honda J.R."/>
            <person name="Strong M."/>
        </authorList>
    </citation>
    <scope>NUCLEOTIDE SEQUENCE [LARGE SCALE GENOMIC DNA]</scope>
    <source>
        <strain evidence="2 3">NJH_HI04-1</strain>
    </source>
</reference>
<gene>
    <name evidence="2" type="ORF">PUR29_36640</name>
</gene>
<sequence length="825" mass="90149">MNMMSQATSGNDALQFLKQIFHGADAGTVVLWLKVSKTDSETYTFPVTDLEGAAAHLAELALRGDTYVGRGLQGVPLSPGERGKEPGVVFVGGLFADIDTREGPHTTPAAELPADADEAMQLITEAKLPPPTLLIGTGGGCHAHWLYSSPAMILTPEERAAEKMLSKAIQKRLRDTFKTHGYVLDGTADLTRVCKASGTLNHKTSPNVKPVRLIHQGERYDRAELAELLASDLSMAARGVPGAGKGSVAEMIRAEATKAHLASGKAKPDEFAPVLAGCAFIQHCDTAVEKVSEPWWYKMVGVVARTVNGRRWVHEMSKRHPGYTFEETETKIDQALAATTGPTLCSTVAEGDSNSPPFEGCARCPFRASIRTPLALANQGRAMTAIQQGVVFVTKGRTYLHLAGGDLLNPEEFGDSIAAKVGKNPHSQMMLSPTMPKVMHRDYRAGDPNLILQQEDGSKAVNLWQRGGVVPAAGDYQPILDYFKRFIPDTRSRDHVIQYLAHLVQHPGVKIEHGIVVTGGYGTGKGTLRDIMYDMFGVKNVQKVEGEELSDKNNSKWVNCQVLVFEETSQGEKFEVYNRTKELVTGETFRVQDKYIARYEGRTPRGIFMASNDVAPITIMRNDRRWFVCDTPESPETEDELAANHAFFANVREILNRDTSTVAAFMHYLLTEVSLKGFTVKGAPPMTAAKKRAMEDSRTPAAGVLADLIAVGAHPFDRDVVSASQVLEAIKLSGWAQTVERMNMKKVADAIRSVGGFPVNVIDGEHLQVRVSRQLAPRLWGIRNKAKLVNATTDELRTEWLGGKPASEAEVVQLRDRGLARIMAS</sequence>
<dbReference type="Gene3D" id="3.40.50.300">
    <property type="entry name" value="P-loop containing nucleotide triphosphate hydrolases"/>
    <property type="match status" value="1"/>
</dbReference>
<dbReference type="Proteomes" id="UP001407347">
    <property type="component" value="Unassembled WGS sequence"/>
</dbReference>
<dbReference type="InterPro" id="IPR027417">
    <property type="entry name" value="P-loop_NTPase"/>
</dbReference>
<dbReference type="Pfam" id="PF19263">
    <property type="entry name" value="DUF5906"/>
    <property type="match status" value="1"/>
</dbReference>